<name>A0ABN9T8T0_9DINO</name>
<dbReference type="InterPro" id="IPR001841">
    <property type="entry name" value="Znf_RING"/>
</dbReference>
<feature type="domain" description="RING-type" evidence="6">
    <location>
        <begin position="101"/>
        <end position="138"/>
    </location>
</feature>
<keyword evidence="3" id="KW-0862">Zinc</keyword>
<reference evidence="7" key="1">
    <citation type="submission" date="2023-10" db="EMBL/GenBank/DDBJ databases">
        <authorList>
            <person name="Chen Y."/>
            <person name="Shah S."/>
            <person name="Dougan E. K."/>
            <person name="Thang M."/>
            <person name="Chan C."/>
        </authorList>
    </citation>
    <scope>NUCLEOTIDE SEQUENCE [LARGE SCALE GENOMIC DNA]</scope>
</reference>
<organism evidence="7 8">
    <name type="scientific">Prorocentrum cordatum</name>
    <dbReference type="NCBI Taxonomy" id="2364126"/>
    <lineage>
        <taxon>Eukaryota</taxon>
        <taxon>Sar</taxon>
        <taxon>Alveolata</taxon>
        <taxon>Dinophyceae</taxon>
        <taxon>Prorocentrales</taxon>
        <taxon>Prorocentraceae</taxon>
        <taxon>Prorocentrum</taxon>
    </lineage>
</organism>
<feature type="non-terminal residue" evidence="7">
    <location>
        <position position="1"/>
    </location>
</feature>
<evidence type="ECO:0000313" key="8">
    <source>
        <dbReference type="Proteomes" id="UP001189429"/>
    </source>
</evidence>
<keyword evidence="2 4" id="KW-0863">Zinc-finger</keyword>
<dbReference type="Pfam" id="PF13923">
    <property type="entry name" value="zf-C3HC4_2"/>
    <property type="match status" value="1"/>
</dbReference>
<sequence length="157" mass="15448">DWRTGPAGAAACSAAASSGAAPRPPPLGGPLGEGAAERRATGSALGHAGARACSAAFSGAAPGPPPDEQPPGAAASGELAEAKRRRLGVPAEGALFHGAMCAICQEVIHRAASAQPCMHTFCSSCLGTCLQSKLSCPVFVGEEHLCIPGLAGWAPEP</sequence>
<evidence type="ECO:0000256" key="2">
    <source>
        <dbReference type="ARBA" id="ARBA00022771"/>
    </source>
</evidence>
<comment type="caution">
    <text evidence="7">The sequence shown here is derived from an EMBL/GenBank/DDBJ whole genome shotgun (WGS) entry which is preliminary data.</text>
</comment>
<evidence type="ECO:0000256" key="1">
    <source>
        <dbReference type="ARBA" id="ARBA00022723"/>
    </source>
</evidence>
<evidence type="ECO:0000256" key="3">
    <source>
        <dbReference type="ARBA" id="ARBA00022833"/>
    </source>
</evidence>
<evidence type="ECO:0000313" key="7">
    <source>
        <dbReference type="EMBL" id="CAK0841537.1"/>
    </source>
</evidence>
<dbReference type="PROSITE" id="PS00518">
    <property type="entry name" value="ZF_RING_1"/>
    <property type="match status" value="1"/>
</dbReference>
<dbReference type="SUPFAM" id="SSF57850">
    <property type="entry name" value="RING/U-box"/>
    <property type="match status" value="1"/>
</dbReference>
<protein>
    <recommendedName>
        <fullName evidence="6">RING-type domain-containing protein</fullName>
    </recommendedName>
</protein>
<dbReference type="PROSITE" id="PS50089">
    <property type="entry name" value="ZF_RING_2"/>
    <property type="match status" value="1"/>
</dbReference>
<gene>
    <name evidence="7" type="ORF">PCOR1329_LOCUS36709</name>
</gene>
<feature type="region of interest" description="Disordered" evidence="5">
    <location>
        <begin position="1"/>
        <end position="80"/>
    </location>
</feature>
<dbReference type="InterPro" id="IPR013083">
    <property type="entry name" value="Znf_RING/FYVE/PHD"/>
</dbReference>
<proteinExistence type="predicted"/>
<accession>A0ABN9T8T0</accession>
<dbReference type="InterPro" id="IPR017907">
    <property type="entry name" value="Znf_RING_CS"/>
</dbReference>
<dbReference type="Gene3D" id="3.30.40.10">
    <property type="entry name" value="Zinc/RING finger domain, C3HC4 (zinc finger)"/>
    <property type="match status" value="1"/>
</dbReference>
<keyword evidence="8" id="KW-1185">Reference proteome</keyword>
<dbReference type="EMBL" id="CAUYUJ010014462">
    <property type="protein sequence ID" value="CAK0841537.1"/>
    <property type="molecule type" value="Genomic_DNA"/>
</dbReference>
<evidence type="ECO:0000256" key="4">
    <source>
        <dbReference type="PROSITE-ProRule" id="PRU00175"/>
    </source>
</evidence>
<keyword evidence="1" id="KW-0479">Metal-binding</keyword>
<feature type="compositionally biased region" description="Low complexity" evidence="5">
    <location>
        <begin position="1"/>
        <end position="21"/>
    </location>
</feature>
<evidence type="ECO:0000256" key="5">
    <source>
        <dbReference type="SAM" id="MobiDB-lite"/>
    </source>
</evidence>
<dbReference type="Proteomes" id="UP001189429">
    <property type="component" value="Unassembled WGS sequence"/>
</dbReference>
<feature type="compositionally biased region" description="Low complexity" evidence="5">
    <location>
        <begin position="44"/>
        <end position="61"/>
    </location>
</feature>
<evidence type="ECO:0000259" key="6">
    <source>
        <dbReference type="PROSITE" id="PS50089"/>
    </source>
</evidence>